<proteinExistence type="predicted"/>
<protein>
    <submittedName>
        <fullName evidence="6">Uncharacterized protein</fullName>
    </submittedName>
</protein>
<dbReference type="Proteomes" id="UP001527925">
    <property type="component" value="Unassembled WGS sequence"/>
</dbReference>
<evidence type="ECO:0000256" key="3">
    <source>
        <dbReference type="ARBA" id="ARBA00022989"/>
    </source>
</evidence>
<comment type="caution">
    <text evidence="6">The sequence shown here is derived from an EMBL/GenBank/DDBJ whole genome shotgun (WGS) entry which is preliminary data.</text>
</comment>
<feature type="transmembrane region" description="Helical" evidence="5">
    <location>
        <begin position="36"/>
        <end position="58"/>
    </location>
</feature>
<organism evidence="6 7">
    <name type="scientific">Polyrhizophydium stewartii</name>
    <dbReference type="NCBI Taxonomy" id="2732419"/>
    <lineage>
        <taxon>Eukaryota</taxon>
        <taxon>Fungi</taxon>
        <taxon>Fungi incertae sedis</taxon>
        <taxon>Chytridiomycota</taxon>
        <taxon>Chytridiomycota incertae sedis</taxon>
        <taxon>Chytridiomycetes</taxon>
        <taxon>Rhizophydiales</taxon>
        <taxon>Rhizophydiales incertae sedis</taxon>
        <taxon>Polyrhizophydium</taxon>
    </lineage>
</organism>
<reference evidence="6 7" key="1">
    <citation type="submission" date="2023-09" db="EMBL/GenBank/DDBJ databases">
        <title>Pangenome analysis of Batrachochytrium dendrobatidis and related Chytrids.</title>
        <authorList>
            <person name="Yacoub M.N."/>
            <person name="Stajich J.E."/>
            <person name="James T.Y."/>
        </authorList>
    </citation>
    <scope>NUCLEOTIDE SEQUENCE [LARGE SCALE GENOMIC DNA]</scope>
    <source>
        <strain evidence="6 7">JEL0888</strain>
    </source>
</reference>
<evidence type="ECO:0000256" key="2">
    <source>
        <dbReference type="ARBA" id="ARBA00022692"/>
    </source>
</evidence>
<feature type="transmembrane region" description="Helical" evidence="5">
    <location>
        <begin position="252"/>
        <end position="270"/>
    </location>
</feature>
<evidence type="ECO:0000313" key="6">
    <source>
        <dbReference type="EMBL" id="KAL2912704.1"/>
    </source>
</evidence>
<keyword evidence="4 5" id="KW-0472">Membrane</keyword>
<feature type="transmembrane region" description="Helical" evidence="5">
    <location>
        <begin position="70"/>
        <end position="90"/>
    </location>
</feature>
<keyword evidence="3 5" id="KW-1133">Transmembrane helix</keyword>
<accession>A0ABR4MZP2</accession>
<evidence type="ECO:0000256" key="4">
    <source>
        <dbReference type="ARBA" id="ARBA00023136"/>
    </source>
</evidence>
<name>A0ABR4MZP2_9FUNG</name>
<sequence length="371" mass="37975">MSAVSFASFGGAQAPQLRVPLSDEQPAAAAVAQASAAIAFGIDAVGAIKVMVLALCVAARVQRCWQMLRWLAVVLVGIAVAQLATSIQAWSASQATLMDSLSDSWADATLTMPTVVVEIQDAFECCGFAGPLDRPLAWVDGATTHCAPPVLSVHPPATSAVTALERALASLGRIDADAADAVLAAAVDADTDIAPLSPHFLDDAAADAASADEIGDAAEDPADAVPGCAAALADIFGDRLARMQLAVVAVRGAQLVCVLVVAVFAFWCSLRGERADADRARRAEAYTRAAKECGGEDMCVVAWPDKSLAKGVRLDPVHAALGSTAAAVPPTSRASIGARIRGLCSGISIRFALAVGALKTSIRNVFPPAQP</sequence>
<keyword evidence="2 5" id="KW-0812">Transmembrane</keyword>
<evidence type="ECO:0000256" key="5">
    <source>
        <dbReference type="SAM" id="Phobius"/>
    </source>
</evidence>
<evidence type="ECO:0000313" key="7">
    <source>
        <dbReference type="Proteomes" id="UP001527925"/>
    </source>
</evidence>
<comment type="subcellular location">
    <subcellularLocation>
        <location evidence="1">Membrane</location>
        <topology evidence="1">Multi-pass membrane protein</topology>
    </subcellularLocation>
</comment>
<dbReference type="EMBL" id="JADGIZ020000059">
    <property type="protein sequence ID" value="KAL2912704.1"/>
    <property type="molecule type" value="Genomic_DNA"/>
</dbReference>
<dbReference type="Pfam" id="PF00335">
    <property type="entry name" value="Tetraspanin"/>
    <property type="match status" value="1"/>
</dbReference>
<keyword evidence="7" id="KW-1185">Reference proteome</keyword>
<dbReference type="InterPro" id="IPR018499">
    <property type="entry name" value="Tetraspanin/Peripherin"/>
</dbReference>
<gene>
    <name evidence="6" type="ORF">HK105_207812</name>
</gene>
<evidence type="ECO:0000256" key="1">
    <source>
        <dbReference type="ARBA" id="ARBA00004141"/>
    </source>
</evidence>